<comment type="caution">
    <text evidence="9">The sequence shown here is derived from an EMBL/GenBank/DDBJ whole genome shotgun (WGS) entry which is preliminary data.</text>
</comment>
<dbReference type="AlphaFoldDB" id="A0A7X1KP93"/>
<evidence type="ECO:0000259" key="8">
    <source>
        <dbReference type="Pfam" id="PF02706"/>
    </source>
</evidence>
<dbReference type="EMBL" id="JACLAX010000002">
    <property type="protein sequence ID" value="MBC2668145.1"/>
    <property type="molecule type" value="Genomic_DNA"/>
</dbReference>
<feature type="coiled-coil region" evidence="6">
    <location>
        <begin position="180"/>
        <end position="214"/>
    </location>
</feature>
<keyword evidence="3 7" id="KW-0812">Transmembrane</keyword>
<keyword evidence="4 7" id="KW-1133">Transmembrane helix</keyword>
<feature type="transmembrane region" description="Helical" evidence="7">
    <location>
        <begin position="411"/>
        <end position="432"/>
    </location>
</feature>
<evidence type="ECO:0000256" key="4">
    <source>
        <dbReference type="ARBA" id="ARBA00022989"/>
    </source>
</evidence>
<evidence type="ECO:0000256" key="3">
    <source>
        <dbReference type="ARBA" id="ARBA00022692"/>
    </source>
</evidence>
<dbReference type="PANTHER" id="PTHR32309">
    <property type="entry name" value="TYROSINE-PROTEIN KINASE"/>
    <property type="match status" value="1"/>
</dbReference>
<feature type="domain" description="Polysaccharide chain length determinant N-terminal" evidence="8">
    <location>
        <begin position="24"/>
        <end position="69"/>
    </location>
</feature>
<evidence type="ECO:0000256" key="7">
    <source>
        <dbReference type="SAM" id="Phobius"/>
    </source>
</evidence>
<keyword evidence="10" id="KW-1185">Reference proteome</keyword>
<gene>
    <name evidence="9" type="ORF">H7F53_03175</name>
</gene>
<proteinExistence type="predicted"/>
<feature type="transmembrane region" description="Helical" evidence="7">
    <location>
        <begin position="31"/>
        <end position="51"/>
    </location>
</feature>
<protein>
    <submittedName>
        <fullName evidence="9">Lipopolysaccharide biosynthesis protein</fullName>
    </submittedName>
</protein>
<dbReference type="GO" id="GO:0005886">
    <property type="term" value="C:plasma membrane"/>
    <property type="evidence" value="ECO:0007669"/>
    <property type="project" value="UniProtKB-SubCell"/>
</dbReference>
<evidence type="ECO:0000313" key="9">
    <source>
        <dbReference type="EMBL" id="MBC2668145.1"/>
    </source>
</evidence>
<dbReference type="GO" id="GO:0004713">
    <property type="term" value="F:protein tyrosine kinase activity"/>
    <property type="evidence" value="ECO:0007669"/>
    <property type="project" value="TreeGrafter"/>
</dbReference>
<reference evidence="9 10" key="1">
    <citation type="submission" date="2020-08" db="EMBL/GenBank/DDBJ databases">
        <title>The genome sequence of type strain Novosphingobium piscinae KCTC 42194.</title>
        <authorList>
            <person name="Liu Y."/>
        </authorList>
    </citation>
    <scope>NUCLEOTIDE SEQUENCE [LARGE SCALE GENOMIC DNA]</scope>
    <source>
        <strain evidence="9 10">KCTC 42194</strain>
    </source>
</reference>
<dbReference type="Proteomes" id="UP000551327">
    <property type="component" value="Unassembled WGS sequence"/>
</dbReference>
<dbReference type="Pfam" id="PF02706">
    <property type="entry name" value="Wzz"/>
    <property type="match status" value="1"/>
</dbReference>
<dbReference type="InterPro" id="IPR050445">
    <property type="entry name" value="Bact_polysacc_biosynth/exp"/>
</dbReference>
<sequence length="485" mass="51946">MNGPLVFDDNQTDGGGEFLAHVPAILWQRRWLIIIPTVLGIIGAVLAALLIPPTYRASALMLVQSPQLGAMLGADSGEVIDRRIARISERVTSRPDLIALIEKHGLYQDLRKRKPLSEVIETMRDAISLSPTGSDQGASSPQNRTIAFKLSFDYGEAAPAQAVTQDLMQRIVELDATGNSEAATRRVEFLTEQAKGLQTQINEVQGKIAAINAQNGAVLANGGMMMVGSGAGSYDVQIAALQRDTAQLISQRDVARTSDVRDPVVAAAEQALAAARAVYNESHPDVVIAKQRLAEARELAKGNTRKLPLDQIDQQIAFNNSQIAALRAAKAQELSQMSSARSAQARAPLIQTQIADLQSVLAGLNDQYKDVSSKLLAARAGQRAEDEQMGEKLSVVDPPVVPDTPVWPDRLLISVGGIAGGLAVGLVLAFALEFLLRPIRDPGSLAALVGSPPLAMIPVITEVRPGIKNQPRKGGLLARLWPRKR</sequence>
<dbReference type="RefSeq" id="WP_185678026.1">
    <property type="nucleotide sequence ID" value="NZ_JACLAX010000002.1"/>
</dbReference>
<evidence type="ECO:0000313" key="10">
    <source>
        <dbReference type="Proteomes" id="UP000551327"/>
    </source>
</evidence>
<dbReference type="PANTHER" id="PTHR32309:SF13">
    <property type="entry name" value="FERRIC ENTEROBACTIN TRANSPORT PROTEIN FEPE"/>
    <property type="match status" value="1"/>
</dbReference>
<dbReference type="InterPro" id="IPR003856">
    <property type="entry name" value="LPS_length_determ_N"/>
</dbReference>
<keyword evidence="5 7" id="KW-0472">Membrane</keyword>
<evidence type="ECO:0000256" key="2">
    <source>
        <dbReference type="ARBA" id="ARBA00022475"/>
    </source>
</evidence>
<keyword evidence="6" id="KW-0175">Coiled coil</keyword>
<comment type="subcellular location">
    <subcellularLocation>
        <location evidence="1">Cell membrane</location>
        <topology evidence="1">Multi-pass membrane protein</topology>
    </subcellularLocation>
</comment>
<accession>A0A7X1KP93</accession>
<evidence type="ECO:0000256" key="6">
    <source>
        <dbReference type="SAM" id="Coils"/>
    </source>
</evidence>
<organism evidence="9 10">
    <name type="scientific">Novosphingobium piscinae</name>
    <dbReference type="NCBI Taxonomy" id="1507448"/>
    <lineage>
        <taxon>Bacteria</taxon>
        <taxon>Pseudomonadati</taxon>
        <taxon>Pseudomonadota</taxon>
        <taxon>Alphaproteobacteria</taxon>
        <taxon>Sphingomonadales</taxon>
        <taxon>Sphingomonadaceae</taxon>
        <taxon>Novosphingobium</taxon>
    </lineage>
</organism>
<evidence type="ECO:0000256" key="1">
    <source>
        <dbReference type="ARBA" id="ARBA00004651"/>
    </source>
</evidence>
<keyword evidence="2" id="KW-1003">Cell membrane</keyword>
<evidence type="ECO:0000256" key="5">
    <source>
        <dbReference type="ARBA" id="ARBA00023136"/>
    </source>
</evidence>
<name>A0A7X1KP93_9SPHN</name>